<name>A0A2A2HAB3_METBR</name>
<comment type="caution">
    <text evidence="1">The sequence shown here is derived from an EMBL/GenBank/DDBJ whole genome shotgun (WGS) entry which is preliminary data.</text>
</comment>
<dbReference type="AlphaFoldDB" id="A0A2A2HAB3"/>
<sequence>MKFKKYNNKTKENSEDLLNKAYSCKPAELKELLEEIKAKIKSDGHSEILSRAKSVTTTRMILNQEKTANDL</sequence>
<reference evidence="1 2" key="1">
    <citation type="journal article" date="2017" name="BMC Genomics">
        <title>Genomic analysis of methanogenic archaea reveals a shift towards energy conservation.</title>
        <authorList>
            <person name="Gilmore S.P."/>
            <person name="Henske J.K."/>
            <person name="Sexton J.A."/>
            <person name="Solomon K.V."/>
            <person name="Seppala S."/>
            <person name="Yoo J.I."/>
            <person name="Huyett L.M."/>
            <person name="Pressman A."/>
            <person name="Cogan J.Z."/>
            <person name="Kivenson V."/>
            <person name="Peng X."/>
            <person name="Tan Y."/>
            <person name="Valentine D.L."/>
            <person name="O'Malley M.A."/>
        </authorList>
    </citation>
    <scope>NUCLEOTIDE SEQUENCE [LARGE SCALE GENOMIC DNA]</scope>
    <source>
        <strain evidence="1 2">M.o.H.</strain>
    </source>
</reference>
<protein>
    <submittedName>
        <fullName evidence="1">Uncharacterized protein</fullName>
    </submittedName>
</protein>
<dbReference type="EMBL" id="LMVM01000001">
    <property type="protein sequence ID" value="PAV06349.1"/>
    <property type="molecule type" value="Genomic_DNA"/>
</dbReference>
<evidence type="ECO:0000313" key="2">
    <source>
        <dbReference type="Proteomes" id="UP000217784"/>
    </source>
</evidence>
<gene>
    <name evidence="1" type="ORF">ASJ80_16145</name>
</gene>
<dbReference type="RefSeq" id="WP_069582646.1">
    <property type="nucleotide sequence ID" value="NZ_LMVM01000001.1"/>
</dbReference>
<accession>A0A2A2HAB3</accession>
<keyword evidence="2" id="KW-1185">Reference proteome</keyword>
<proteinExistence type="predicted"/>
<evidence type="ECO:0000313" key="1">
    <source>
        <dbReference type="EMBL" id="PAV06349.1"/>
    </source>
</evidence>
<dbReference type="Proteomes" id="UP000217784">
    <property type="component" value="Unassembled WGS sequence"/>
</dbReference>
<dbReference type="OrthoDB" id="380443at2157"/>
<organism evidence="1 2">
    <name type="scientific">Methanobacterium bryantii</name>
    <dbReference type="NCBI Taxonomy" id="2161"/>
    <lineage>
        <taxon>Archaea</taxon>
        <taxon>Methanobacteriati</taxon>
        <taxon>Methanobacteriota</taxon>
        <taxon>Methanomada group</taxon>
        <taxon>Methanobacteria</taxon>
        <taxon>Methanobacteriales</taxon>
        <taxon>Methanobacteriaceae</taxon>
        <taxon>Methanobacterium</taxon>
    </lineage>
</organism>